<dbReference type="InterPro" id="IPR051061">
    <property type="entry name" value="Zinc_finger_trans_reg"/>
</dbReference>
<dbReference type="GO" id="GO:0005634">
    <property type="term" value="C:nucleus"/>
    <property type="evidence" value="ECO:0007669"/>
    <property type="project" value="UniProtKB-SubCell"/>
</dbReference>
<evidence type="ECO:0000256" key="6">
    <source>
        <dbReference type="ARBA" id="ARBA00023163"/>
    </source>
</evidence>
<feature type="domain" description="C2H2-type" evidence="10">
    <location>
        <begin position="118"/>
        <end position="148"/>
    </location>
</feature>
<evidence type="ECO:0000256" key="4">
    <source>
        <dbReference type="ARBA" id="ARBA00022833"/>
    </source>
</evidence>
<dbReference type="AlphaFoldDB" id="A0A8H5BGJ7"/>
<dbReference type="PROSITE" id="PS00028">
    <property type="entry name" value="ZINC_FINGER_C2H2_1"/>
    <property type="match status" value="2"/>
</dbReference>
<sequence length="303" mass="33618">MVNSHLDLAFALTLDSATRSLAKRYTCVHMGCLPTGNDAPTYFQTWSALQSHIRTQHPATCLHPSCNGRTFANQGNLRAHLKLHEQAEDEAALEPESGNETDQPPRKKRRGGEHGRDWQCEEPDCGKDFKSKKALKTHVNITHLGKRDFVCNYPDCYQAYGYKHLLRRHEVKAHQTNQSTTELSEDEDATDGGNVDATELLFDIEQLTGNAYAKKAEASVKNAQALSCPFPNLAGLLRDNEAGATSPQLLAASSTSTLPCGYVFSRGYDLRRHLQSAHSITAQKENVDAWVRKRKSLLKASIS</sequence>
<keyword evidence="3 8" id="KW-0863">Zinc-finger</keyword>
<dbReference type="PANTHER" id="PTHR46179">
    <property type="entry name" value="ZINC FINGER PROTEIN"/>
    <property type="match status" value="1"/>
</dbReference>
<evidence type="ECO:0000256" key="3">
    <source>
        <dbReference type="ARBA" id="ARBA00022771"/>
    </source>
</evidence>
<feature type="compositionally biased region" description="Acidic residues" evidence="9">
    <location>
        <begin position="88"/>
        <end position="99"/>
    </location>
</feature>
<dbReference type="PANTHER" id="PTHR46179:SF13">
    <property type="entry name" value="C2H2-TYPE DOMAIN-CONTAINING PROTEIN"/>
    <property type="match status" value="1"/>
</dbReference>
<evidence type="ECO:0000313" key="11">
    <source>
        <dbReference type="EMBL" id="KAF5322486.1"/>
    </source>
</evidence>
<dbReference type="SUPFAM" id="SSF57667">
    <property type="entry name" value="beta-beta-alpha zinc fingers"/>
    <property type="match status" value="1"/>
</dbReference>
<gene>
    <name evidence="11" type="ORF">D9619_001368</name>
</gene>
<organism evidence="11 12">
    <name type="scientific">Psilocybe cf. subviscida</name>
    <dbReference type="NCBI Taxonomy" id="2480587"/>
    <lineage>
        <taxon>Eukaryota</taxon>
        <taxon>Fungi</taxon>
        <taxon>Dikarya</taxon>
        <taxon>Basidiomycota</taxon>
        <taxon>Agaricomycotina</taxon>
        <taxon>Agaricomycetes</taxon>
        <taxon>Agaricomycetidae</taxon>
        <taxon>Agaricales</taxon>
        <taxon>Agaricineae</taxon>
        <taxon>Strophariaceae</taxon>
        <taxon>Psilocybe</taxon>
    </lineage>
</organism>
<keyword evidence="4" id="KW-0862">Zinc</keyword>
<feature type="region of interest" description="Disordered" evidence="9">
    <location>
        <begin position="174"/>
        <end position="194"/>
    </location>
</feature>
<evidence type="ECO:0000256" key="8">
    <source>
        <dbReference type="PROSITE-ProRule" id="PRU00042"/>
    </source>
</evidence>
<feature type="domain" description="C2H2-type" evidence="10">
    <location>
        <begin position="149"/>
        <end position="179"/>
    </location>
</feature>
<keyword evidence="2" id="KW-0479">Metal-binding</keyword>
<reference evidence="11 12" key="1">
    <citation type="journal article" date="2020" name="ISME J.">
        <title>Uncovering the hidden diversity of litter-decomposition mechanisms in mushroom-forming fungi.</title>
        <authorList>
            <person name="Floudas D."/>
            <person name="Bentzer J."/>
            <person name="Ahren D."/>
            <person name="Johansson T."/>
            <person name="Persson P."/>
            <person name="Tunlid A."/>
        </authorList>
    </citation>
    <scope>NUCLEOTIDE SEQUENCE [LARGE SCALE GENOMIC DNA]</scope>
    <source>
        <strain evidence="11 12">CBS 101986</strain>
    </source>
</reference>
<feature type="region of interest" description="Disordered" evidence="9">
    <location>
        <begin position="88"/>
        <end position="119"/>
    </location>
</feature>
<name>A0A8H5BGJ7_9AGAR</name>
<dbReference type="Proteomes" id="UP000567179">
    <property type="component" value="Unassembled WGS sequence"/>
</dbReference>
<keyword evidence="7" id="KW-0539">Nucleus</keyword>
<dbReference type="InterPro" id="IPR013087">
    <property type="entry name" value="Znf_C2H2_type"/>
</dbReference>
<evidence type="ECO:0000259" key="10">
    <source>
        <dbReference type="PROSITE" id="PS50157"/>
    </source>
</evidence>
<accession>A0A8H5BGJ7</accession>
<dbReference type="GO" id="GO:0008270">
    <property type="term" value="F:zinc ion binding"/>
    <property type="evidence" value="ECO:0007669"/>
    <property type="project" value="UniProtKB-KW"/>
</dbReference>
<keyword evidence="6" id="KW-0804">Transcription</keyword>
<proteinExistence type="predicted"/>
<dbReference type="EMBL" id="JAACJJ010000028">
    <property type="protein sequence ID" value="KAF5322486.1"/>
    <property type="molecule type" value="Genomic_DNA"/>
</dbReference>
<dbReference type="Pfam" id="PF00096">
    <property type="entry name" value="zf-C2H2"/>
    <property type="match status" value="1"/>
</dbReference>
<keyword evidence="12" id="KW-1185">Reference proteome</keyword>
<protein>
    <recommendedName>
        <fullName evidence="10">C2H2-type domain-containing protein</fullName>
    </recommendedName>
</protein>
<evidence type="ECO:0000256" key="5">
    <source>
        <dbReference type="ARBA" id="ARBA00023015"/>
    </source>
</evidence>
<evidence type="ECO:0000256" key="7">
    <source>
        <dbReference type="ARBA" id="ARBA00023242"/>
    </source>
</evidence>
<dbReference type="Gene3D" id="3.30.160.60">
    <property type="entry name" value="Classic Zinc Finger"/>
    <property type="match status" value="2"/>
</dbReference>
<dbReference type="GO" id="GO:0006357">
    <property type="term" value="P:regulation of transcription by RNA polymerase II"/>
    <property type="evidence" value="ECO:0007669"/>
    <property type="project" value="TreeGrafter"/>
</dbReference>
<evidence type="ECO:0000256" key="2">
    <source>
        <dbReference type="ARBA" id="ARBA00022723"/>
    </source>
</evidence>
<dbReference type="PROSITE" id="PS50157">
    <property type="entry name" value="ZINC_FINGER_C2H2_2"/>
    <property type="match status" value="2"/>
</dbReference>
<dbReference type="InterPro" id="IPR036236">
    <property type="entry name" value="Znf_C2H2_sf"/>
</dbReference>
<keyword evidence="5" id="KW-0805">Transcription regulation</keyword>
<evidence type="ECO:0000256" key="9">
    <source>
        <dbReference type="SAM" id="MobiDB-lite"/>
    </source>
</evidence>
<comment type="subcellular location">
    <subcellularLocation>
        <location evidence="1">Nucleus</location>
    </subcellularLocation>
</comment>
<dbReference type="OrthoDB" id="427030at2759"/>
<comment type="caution">
    <text evidence="11">The sequence shown here is derived from an EMBL/GenBank/DDBJ whole genome shotgun (WGS) entry which is preliminary data.</text>
</comment>
<evidence type="ECO:0000256" key="1">
    <source>
        <dbReference type="ARBA" id="ARBA00004123"/>
    </source>
</evidence>
<dbReference type="SMART" id="SM00355">
    <property type="entry name" value="ZnF_C2H2"/>
    <property type="match status" value="5"/>
</dbReference>
<evidence type="ECO:0000313" key="12">
    <source>
        <dbReference type="Proteomes" id="UP000567179"/>
    </source>
</evidence>